<feature type="binding site" evidence="7">
    <location>
        <position position="324"/>
    </location>
    <ligand>
        <name>3-phosphoshikimate</name>
        <dbReference type="ChEBI" id="CHEBI:145989"/>
    </ligand>
</feature>
<dbReference type="Proteomes" id="UP001172738">
    <property type="component" value="Unassembled WGS sequence"/>
</dbReference>
<feature type="binding site" evidence="7">
    <location>
        <position position="35"/>
    </location>
    <ligand>
        <name>3-phosphoshikimate</name>
        <dbReference type="ChEBI" id="CHEBI:145989"/>
    </ligand>
</feature>
<dbReference type="PANTHER" id="PTHR21090:SF5">
    <property type="entry name" value="PENTAFUNCTIONAL AROM POLYPEPTIDE"/>
    <property type="match status" value="1"/>
</dbReference>
<keyword evidence="5 7" id="KW-0057">Aromatic amino acid biosynthesis</keyword>
<feature type="binding site" evidence="7">
    <location>
        <position position="34"/>
    </location>
    <ligand>
        <name>3-phosphoshikimate</name>
        <dbReference type="ChEBI" id="CHEBI:145989"/>
    </ligand>
</feature>
<evidence type="ECO:0000256" key="6">
    <source>
        <dbReference type="ARBA" id="ARBA00044633"/>
    </source>
</evidence>
<dbReference type="PROSITE" id="PS00104">
    <property type="entry name" value="EPSP_SYNTHASE_1"/>
    <property type="match status" value="1"/>
</dbReference>
<comment type="subunit">
    <text evidence="7">Monomer.</text>
</comment>
<feature type="binding site" evidence="7">
    <location>
        <position position="135"/>
    </location>
    <ligand>
        <name>phosphoenolpyruvate</name>
        <dbReference type="ChEBI" id="CHEBI:58702"/>
    </ligand>
</feature>
<dbReference type="InterPro" id="IPR006264">
    <property type="entry name" value="EPSP_synthase"/>
</dbReference>
<feature type="binding site" evidence="7">
    <location>
        <position position="182"/>
    </location>
    <ligand>
        <name>phosphoenolpyruvate</name>
        <dbReference type="ChEBI" id="CHEBI:58702"/>
    </ligand>
</feature>
<evidence type="ECO:0000256" key="4">
    <source>
        <dbReference type="ARBA" id="ARBA00022679"/>
    </source>
</evidence>
<dbReference type="PANTHER" id="PTHR21090">
    <property type="entry name" value="AROM/DEHYDROQUINATE SYNTHASE"/>
    <property type="match status" value="1"/>
</dbReference>
<keyword evidence="10" id="KW-1185">Reference proteome</keyword>
<accession>A0ABT8FXS2</accession>
<comment type="similarity">
    <text evidence="2 7">Belongs to the EPSP synthase family.</text>
</comment>
<dbReference type="PROSITE" id="PS00885">
    <property type="entry name" value="EPSP_SYNTHASE_2"/>
    <property type="match status" value="1"/>
</dbReference>
<evidence type="ECO:0000256" key="2">
    <source>
        <dbReference type="ARBA" id="ARBA00009948"/>
    </source>
</evidence>
<dbReference type="SUPFAM" id="SSF55205">
    <property type="entry name" value="EPT/RTPC-like"/>
    <property type="match status" value="1"/>
</dbReference>
<feature type="active site" description="Proton acceptor" evidence="7">
    <location>
        <position position="324"/>
    </location>
</feature>
<dbReference type="HAMAP" id="MF_00210">
    <property type="entry name" value="EPSP_synth"/>
    <property type="match status" value="1"/>
</dbReference>
<feature type="binding site" evidence="7">
    <location>
        <position position="182"/>
    </location>
    <ligand>
        <name>3-phosphoshikimate</name>
        <dbReference type="ChEBI" id="CHEBI:145989"/>
    </ligand>
</feature>
<feature type="binding site" evidence="7">
    <location>
        <position position="181"/>
    </location>
    <ligand>
        <name>3-phosphoshikimate</name>
        <dbReference type="ChEBI" id="CHEBI:145989"/>
    </ligand>
</feature>
<dbReference type="Pfam" id="PF00275">
    <property type="entry name" value="EPSP_synthase"/>
    <property type="match status" value="1"/>
</dbReference>
<dbReference type="Gene3D" id="3.65.10.10">
    <property type="entry name" value="Enolpyruvate transferase domain"/>
    <property type="match status" value="2"/>
</dbReference>
<dbReference type="PIRSF" id="PIRSF000505">
    <property type="entry name" value="EPSPS"/>
    <property type="match status" value="1"/>
</dbReference>
<keyword evidence="3 7" id="KW-0028">Amino-acid biosynthesis</keyword>
<keyword evidence="7" id="KW-0963">Cytoplasm</keyword>
<feature type="binding site" evidence="7">
    <location>
        <position position="34"/>
    </location>
    <ligand>
        <name>phosphoenolpyruvate</name>
        <dbReference type="ChEBI" id="CHEBI:58702"/>
    </ligand>
</feature>
<comment type="caution">
    <text evidence="7">Lacks conserved residue(s) required for the propagation of feature annotation.</text>
</comment>
<feature type="binding site" evidence="7">
    <location>
        <position position="102"/>
    </location>
    <ligand>
        <name>phosphoenolpyruvate</name>
        <dbReference type="ChEBI" id="CHEBI:58702"/>
    </ligand>
</feature>
<dbReference type="RefSeq" id="WP_301125581.1">
    <property type="nucleotide sequence ID" value="NZ_JAUHPV010000001.1"/>
</dbReference>
<evidence type="ECO:0000256" key="7">
    <source>
        <dbReference type="HAMAP-Rule" id="MF_00210"/>
    </source>
</evidence>
<comment type="pathway">
    <text evidence="1 7">Metabolic intermediate biosynthesis; chorismate biosynthesis; chorismate from D-erythrose 4-phosphate and phosphoenolpyruvate: step 6/7.</text>
</comment>
<evidence type="ECO:0000259" key="8">
    <source>
        <dbReference type="Pfam" id="PF00275"/>
    </source>
</evidence>
<dbReference type="EMBL" id="JAUHPV010000001">
    <property type="protein sequence ID" value="MDN4471703.1"/>
    <property type="molecule type" value="Genomic_DNA"/>
</dbReference>
<feature type="binding site" evidence="7">
    <location>
        <position position="180"/>
    </location>
    <ligand>
        <name>3-phosphoshikimate</name>
        <dbReference type="ChEBI" id="CHEBI:145989"/>
    </ligand>
</feature>
<comment type="subcellular location">
    <subcellularLocation>
        <location evidence="7">Cytoplasm</location>
    </subcellularLocation>
</comment>
<dbReference type="InterPro" id="IPR001986">
    <property type="entry name" value="Enolpyruvate_Tfrase_dom"/>
</dbReference>
<dbReference type="CDD" id="cd01556">
    <property type="entry name" value="EPSP_synthase"/>
    <property type="match status" value="1"/>
</dbReference>
<feature type="binding site" evidence="7">
    <location>
        <position position="209"/>
    </location>
    <ligand>
        <name>3-phosphoshikimate</name>
        <dbReference type="ChEBI" id="CHEBI:145989"/>
    </ligand>
</feature>
<name>A0ABT8FXS2_9MICO</name>
<dbReference type="InterPro" id="IPR023193">
    <property type="entry name" value="EPSP_synthase_CS"/>
</dbReference>
<dbReference type="InterPro" id="IPR036968">
    <property type="entry name" value="Enolpyruvate_Tfrase_sf"/>
</dbReference>
<evidence type="ECO:0000313" key="10">
    <source>
        <dbReference type="Proteomes" id="UP001172738"/>
    </source>
</evidence>
<protein>
    <recommendedName>
        <fullName evidence="7">3-phosphoshikimate 1-carboxyvinyltransferase</fullName>
        <ecNumber evidence="7">2.5.1.19</ecNumber>
    </recommendedName>
    <alternativeName>
        <fullName evidence="7">5-enolpyruvylshikimate-3-phosphate synthase</fullName>
        <shortName evidence="7">EPSP synthase</shortName>
        <shortName evidence="7">EPSPS</shortName>
    </alternativeName>
</protein>
<evidence type="ECO:0000256" key="3">
    <source>
        <dbReference type="ARBA" id="ARBA00022605"/>
    </source>
</evidence>
<comment type="catalytic activity">
    <reaction evidence="6">
        <text>3-phosphoshikimate + phosphoenolpyruvate = 5-O-(1-carboxyvinyl)-3-phosphoshikimate + phosphate</text>
        <dbReference type="Rhea" id="RHEA:21256"/>
        <dbReference type="ChEBI" id="CHEBI:43474"/>
        <dbReference type="ChEBI" id="CHEBI:57701"/>
        <dbReference type="ChEBI" id="CHEBI:58702"/>
        <dbReference type="ChEBI" id="CHEBI:145989"/>
        <dbReference type="EC" id="2.5.1.19"/>
    </reaction>
    <physiologicalReaction direction="left-to-right" evidence="6">
        <dbReference type="Rhea" id="RHEA:21257"/>
    </physiologicalReaction>
</comment>
<feature type="binding site" evidence="7">
    <location>
        <position position="351"/>
    </location>
    <ligand>
        <name>3-phosphoshikimate</name>
        <dbReference type="ChEBI" id="CHEBI:145989"/>
    </ligand>
</feature>
<feature type="binding site" evidence="7">
    <location>
        <position position="355"/>
    </location>
    <ligand>
        <name>phosphoenolpyruvate</name>
        <dbReference type="ChEBI" id="CHEBI:58702"/>
    </ligand>
</feature>
<evidence type="ECO:0000256" key="5">
    <source>
        <dbReference type="ARBA" id="ARBA00023141"/>
    </source>
</evidence>
<comment type="caution">
    <text evidence="9">The sequence shown here is derived from an EMBL/GenBank/DDBJ whole genome shotgun (WGS) entry which is preliminary data.</text>
</comment>
<feature type="binding site" evidence="7">
    <location>
        <position position="424"/>
    </location>
    <ligand>
        <name>phosphoenolpyruvate</name>
        <dbReference type="ChEBI" id="CHEBI:58702"/>
    </ligand>
</feature>
<feature type="binding site" evidence="7">
    <location>
        <position position="399"/>
    </location>
    <ligand>
        <name>phosphoenolpyruvate</name>
        <dbReference type="ChEBI" id="CHEBI:58702"/>
    </ligand>
</feature>
<proteinExistence type="inferred from homology"/>
<feature type="binding site" evidence="7">
    <location>
        <position position="39"/>
    </location>
    <ligand>
        <name>3-phosphoshikimate</name>
        <dbReference type="ChEBI" id="CHEBI:145989"/>
    </ligand>
</feature>
<evidence type="ECO:0000313" key="9">
    <source>
        <dbReference type="EMBL" id="MDN4471703.1"/>
    </source>
</evidence>
<dbReference type="NCBIfam" id="TIGR01356">
    <property type="entry name" value="aroA"/>
    <property type="match status" value="1"/>
</dbReference>
<keyword evidence="4 7" id="KW-0808">Transferase</keyword>
<evidence type="ECO:0000256" key="1">
    <source>
        <dbReference type="ARBA" id="ARBA00004811"/>
    </source>
</evidence>
<reference evidence="9" key="1">
    <citation type="submission" date="2023-06" db="EMBL/GenBank/DDBJ databases">
        <title>SYSU T00b26.</title>
        <authorList>
            <person name="Gao L."/>
            <person name="Fang B.-Z."/>
            <person name="Li W.-J."/>
        </authorList>
    </citation>
    <scope>NUCLEOTIDE SEQUENCE</scope>
    <source>
        <strain evidence="9">SYSU T00b26</strain>
    </source>
</reference>
<dbReference type="EC" id="2.5.1.19" evidence="7"/>
<gene>
    <name evidence="7 9" type="primary">aroA</name>
    <name evidence="9" type="ORF">QQX04_01700</name>
</gene>
<organism evidence="9 10">
    <name type="scientific">Demequina zhanjiangensis</name>
    <dbReference type="NCBI Taxonomy" id="3051659"/>
    <lineage>
        <taxon>Bacteria</taxon>
        <taxon>Bacillati</taxon>
        <taxon>Actinomycetota</taxon>
        <taxon>Actinomycetes</taxon>
        <taxon>Micrococcales</taxon>
        <taxon>Demequinaceae</taxon>
        <taxon>Demequina</taxon>
    </lineage>
</organism>
<comment type="function">
    <text evidence="7">Catalyzes the transfer of the enolpyruvyl moiety of phosphoenolpyruvate (PEP) to the 5-hydroxyl of shikimate-3-phosphate (S3P) to produce enolpyruvyl shikimate-3-phosphate and inorganic phosphate.</text>
</comment>
<feature type="domain" description="Enolpyruvate transferase" evidence="8">
    <location>
        <begin position="21"/>
        <end position="431"/>
    </location>
</feature>
<dbReference type="GO" id="GO:0003866">
    <property type="term" value="F:3-phosphoshikimate 1-carboxyvinyltransferase activity"/>
    <property type="evidence" value="ECO:0007669"/>
    <property type="project" value="UniProtKB-EC"/>
</dbReference>
<dbReference type="InterPro" id="IPR013792">
    <property type="entry name" value="RNA3'P_cycl/enolpyr_Trfase_a/b"/>
</dbReference>
<sequence length="441" mass="45847">MTASLPVGVGPDEVWPAPVPSGPLDATVEVPGSKSLTNRFLVLAALSNGPVHIRGGLRSRDSSLMIAALRALGVWVDDAEAEWVVTPGPLAGGTHIDCGLAGTVMRFVPPMVLLAGARGDRRPVTFDGDEGARVRPMGPLLEALRALGATVDDDGRGTLPFTVTPPATTPAEVEVDSSASSQFVTALLLVAPRLTHGLTIRHTGETLPSLPHIDMTCETLRSAGIRVDQPDERTWIVHPGEIQLREVRVEPDLSNAGPFMAAALVAGGTVRIPGWPAHTTQPGAYYPELLTRMGATCALDGDVMTVTGDGTVHGIEADLSPAGEITPTIAALCALADGGSQLTGIGHLRGHETDRLAAIATEVERAGGRCQAGDDSLSFGGLPPAGLTPAVMETYHDHRMATFAAILGLVTPGLHVRHVGTVAKTMPDFPTMWAGMLGQEG</sequence>